<dbReference type="EMBL" id="MK783262">
    <property type="protein sequence ID" value="QDP14171.1"/>
    <property type="molecule type" value="Genomic_DNA"/>
</dbReference>
<keyword evidence="2" id="KW-0496">Mitochondrion</keyword>
<evidence type="ECO:0000313" key="2">
    <source>
        <dbReference type="EMBL" id="QDP14171.1"/>
    </source>
</evidence>
<dbReference type="AlphaFoldDB" id="A0A516IDI6"/>
<keyword evidence="1" id="KW-0812">Transmembrane</keyword>
<feature type="transmembrane region" description="Helical" evidence="1">
    <location>
        <begin position="55"/>
        <end position="78"/>
    </location>
</feature>
<proteinExistence type="predicted"/>
<name>A0A516IDI6_9BIVA</name>
<feature type="transmembrane region" description="Helical" evidence="1">
    <location>
        <begin position="120"/>
        <end position="138"/>
    </location>
</feature>
<feature type="transmembrane region" description="Helical" evidence="1">
    <location>
        <begin position="85"/>
        <end position="108"/>
    </location>
</feature>
<reference evidence="2" key="1">
    <citation type="journal article" date="2019" name="Mitochondrial DNA Part B Resour">
        <title>Complete mitochondrial genome of the cockle Anadara antiquata (Linnaeus, 1758).</title>
        <authorList>
            <person name="Pu L."/>
            <person name="Liu H."/>
            <person name="Wang G."/>
            <person name="Li B."/>
            <person name="Xia G."/>
            <person name="Shen M."/>
            <person name="Yang M."/>
        </authorList>
    </citation>
    <scope>NUCLEOTIDE SEQUENCE</scope>
</reference>
<organism evidence="2">
    <name type="scientific">Anadara antiquata</name>
    <dbReference type="NCBI Taxonomy" id="142560"/>
    <lineage>
        <taxon>Eukaryota</taxon>
        <taxon>Metazoa</taxon>
        <taxon>Spiralia</taxon>
        <taxon>Lophotrochozoa</taxon>
        <taxon>Mollusca</taxon>
        <taxon>Bivalvia</taxon>
        <taxon>Autobranchia</taxon>
        <taxon>Pteriomorphia</taxon>
        <taxon>Arcoida</taxon>
        <taxon>Arcoidea</taxon>
        <taxon>Arcidae</taxon>
        <taxon>Anadara</taxon>
    </lineage>
</organism>
<sequence length="168" mass="18522">MAECFLKGVVCVLAVAAGGMTHPMAKGSLLLVVSLCVGVCVGKLVSVWLGLVLVVVYAGGVLVLFCYVCCLAPSCLFLPMSWWWFFGLVVGWVVFLDELLGVGWWQILPKKESWSVCLSVNHYGLIPFLGCVLCLVLMEVCKMSQIDKGPLRLFRSQKKRPEKGLLFF</sequence>
<protein>
    <submittedName>
        <fullName evidence="2">NADH dehydrogenase subunit 6</fullName>
    </submittedName>
</protein>
<evidence type="ECO:0000256" key="1">
    <source>
        <dbReference type="SAM" id="Phobius"/>
    </source>
</evidence>
<keyword evidence="1" id="KW-1133">Transmembrane helix</keyword>
<keyword evidence="1" id="KW-0472">Membrane</keyword>
<geneLocation type="mitochondrion" evidence="2"/>
<accession>A0A516IDI6</accession>
<gene>
    <name evidence="2" type="primary">ND6</name>
</gene>